<dbReference type="CDD" id="cd00293">
    <property type="entry name" value="USP-like"/>
    <property type="match status" value="1"/>
</dbReference>
<dbReference type="InterPro" id="IPR006015">
    <property type="entry name" value="Universal_stress_UspA"/>
</dbReference>
<proteinExistence type="predicted"/>
<organism evidence="2 3">
    <name type="scientific">Halogeometricum borinquense</name>
    <dbReference type="NCBI Taxonomy" id="60847"/>
    <lineage>
        <taxon>Archaea</taxon>
        <taxon>Methanobacteriati</taxon>
        <taxon>Methanobacteriota</taxon>
        <taxon>Stenosarchaea group</taxon>
        <taxon>Halobacteria</taxon>
        <taxon>Halobacteriales</taxon>
        <taxon>Haloferacaceae</taxon>
        <taxon>Halogeometricum</taxon>
    </lineage>
</organism>
<dbReference type="InterPro" id="IPR014729">
    <property type="entry name" value="Rossmann-like_a/b/a_fold"/>
</dbReference>
<protein>
    <submittedName>
        <fullName evidence="2">Universal stress protein</fullName>
    </submittedName>
</protein>
<reference evidence="2 3" key="1">
    <citation type="submission" date="2020-02" db="EMBL/GenBank/DDBJ databases">
        <title>Whole genome sequence of Halogeometricum borinquense strain wsp4.</title>
        <authorList>
            <person name="Verma D.K."/>
            <person name="Gopal K."/>
            <person name="Prasad E.S."/>
        </authorList>
    </citation>
    <scope>NUCLEOTIDE SEQUENCE [LARGE SCALE GENOMIC DNA]</scope>
    <source>
        <strain evidence="3">wsp4</strain>
    </source>
</reference>
<dbReference type="Proteomes" id="UP000465846">
    <property type="component" value="Chromosome"/>
</dbReference>
<sequence>MAHVSVQRPSLVRSSGNLRGSFTEYAENQDIDHIVIGCHGRSIVSRVLLGDVAQTVAQRASVPVTFVR</sequence>
<feature type="domain" description="UspA" evidence="1">
    <location>
        <begin position="11"/>
        <end position="68"/>
    </location>
</feature>
<dbReference type="EMBL" id="CP048739">
    <property type="protein sequence ID" value="QIB76565.1"/>
    <property type="molecule type" value="Genomic_DNA"/>
</dbReference>
<dbReference type="Pfam" id="PF00582">
    <property type="entry name" value="Usp"/>
    <property type="match status" value="1"/>
</dbReference>
<accession>A0A6C0UM51</accession>
<dbReference type="AlphaFoldDB" id="A0A6C0UM51"/>
<dbReference type="SUPFAM" id="SSF52402">
    <property type="entry name" value="Adenine nucleotide alpha hydrolases-like"/>
    <property type="match status" value="1"/>
</dbReference>
<dbReference type="PRINTS" id="PR01438">
    <property type="entry name" value="UNVRSLSTRESS"/>
</dbReference>
<evidence type="ECO:0000313" key="2">
    <source>
        <dbReference type="EMBL" id="QIB76565.1"/>
    </source>
</evidence>
<dbReference type="Gene3D" id="3.40.50.620">
    <property type="entry name" value="HUPs"/>
    <property type="match status" value="1"/>
</dbReference>
<evidence type="ECO:0000259" key="1">
    <source>
        <dbReference type="Pfam" id="PF00582"/>
    </source>
</evidence>
<gene>
    <name evidence="2" type="ORF">G3I44_18025</name>
</gene>
<dbReference type="InterPro" id="IPR006016">
    <property type="entry name" value="UspA"/>
</dbReference>
<evidence type="ECO:0000313" key="3">
    <source>
        <dbReference type="Proteomes" id="UP000465846"/>
    </source>
</evidence>
<name>A0A6C0UM51_9EURY</name>